<protein>
    <recommendedName>
        <fullName evidence="4">DUF4179 domain-containing protein</fullName>
    </recommendedName>
</protein>
<dbReference type="Gene3D" id="2.60.40.1630">
    <property type="entry name" value="bacillus anthracis domain"/>
    <property type="match status" value="1"/>
</dbReference>
<reference evidence="2" key="1">
    <citation type="journal article" date="2021" name="PeerJ">
        <title>Extensive microbial diversity within the chicken gut microbiome revealed by metagenomics and culture.</title>
        <authorList>
            <person name="Gilroy R."/>
            <person name="Ravi A."/>
            <person name="Getino M."/>
            <person name="Pursley I."/>
            <person name="Horton D.L."/>
            <person name="Alikhan N.F."/>
            <person name="Baker D."/>
            <person name="Gharbi K."/>
            <person name="Hall N."/>
            <person name="Watson M."/>
            <person name="Adriaenssens E.M."/>
            <person name="Foster-Nyarko E."/>
            <person name="Jarju S."/>
            <person name="Secka A."/>
            <person name="Antonio M."/>
            <person name="Oren A."/>
            <person name="Chaudhuri R.R."/>
            <person name="La Ragione R."/>
            <person name="Hildebrand F."/>
            <person name="Pallen M.J."/>
        </authorList>
    </citation>
    <scope>NUCLEOTIDE SEQUENCE</scope>
    <source>
        <strain evidence="2">CHK172-16539</strain>
    </source>
</reference>
<feature type="transmembrane region" description="Helical" evidence="1">
    <location>
        <begin position="48"/>
        <end position="75"/>
    </location>
</feature>
<comment type="caution">
    <text evidence="2">The sequence shown here is derived from an EMBL/GenBank/DDBJ whole genome shotgun (WGS) entry which is preliminary data.</text>
</comment>
<keyword evidence="1" id="KW-1133">Transmembrane helix</keyword>
<name>A0A9D2F742_9ENTE</name>
<sequence length="350" mass="40335">MSLSEKNLKETILKEEELSMIVRNRLDATYKDILKEESSKMIKPKFRYIYPLIAVFSCIVIISMTPLGLAAVNLLRFGDFTSNNLKQSQFINRAFSSDIDQNIHIQLQEHYFDNNALGLHFSIKLPRDSKLLASDIEEYDLTFAISNKENQTIINFNMDDRDVLDNIQSVNVDHAIDRETNTLEMTYRLRAKETGELFDIKDATLTIGSISGVKNRVRTPGENHLSIEEIKGDWTFPIDLTTKEFDPIEFFSSEEQSYGVHSAIAYPTSFIVHLSKDGFEQFSSQQENGTFQLKVINGEKQQTYEPKTTKINHQNNQEFFEMTFEYSGYDQLSEVTLVINNKEEVLLSKK</sequence>
<dbReference type="EMBL" id="DXBN01000154">
    <property type="protein sequence ID" value="HIZ53690.1"/>
    <property type="molecule type" value="Genomic_DNA"/>
</dbReference>
<proteinExistence type="predicted"/>
<gene>
    <name evidence="2" type="ORF">IAA20_07110</name>
</gene>
<dbReference type="Proteomes" id="UP000824063">
    <property type="component" value="Unassembled WGS sequence"/>
</dbReference>
<evidence type="ECO:0000256" key="1">
    <source>
        <dbReference type="SAM" id="Phobius"/>
    </source>
</evidence>
<reference evidence="2" key="2">
    <citation type="submission" date="2021-04" db="EMBL/GenBank/DDBJ databases">
        <authorList>
            <person name="Gilroy R."/>
        </authorList>
    </citation>
    <scope>NUCLEOTIDE SEQUENCE</scope>
    <source>
        <strain evidence="2">CHK172-16539</strain>
    </source>
</reference>
<keyword evidence="1" id="KW-0472">Membrane</keyword>
<accession>A0A9D2F742</accession>
<evidence type="ECO:0008006" key="4">
    <source>
        <dbReference type="Google" id="ProtNLM"/>
    </source>
</evidence>
<evidence type="ECO:0000313" key="3">
    <source>
        <dbReference type="Proteomes" id="UP000824063"/>
    </source>
</evidence>
<dbReference type="AlphaFoldDB" id="A0A9D2F742"/>
<keyword evidence="1" id="KW-0812">Transmembrane</keyword>
<evidence type="ECO:0000313" key="2">
    <source>
        <dbReference type="EMBL" id="HIZ53690.1"/>
    </source>
</evidence>
<organism evidence="2 3">
    <name type="scientific">Candidatus Enterococcus avicola</name>
    <dbReference type="NCBI Taxonomy" id="2838561"/>
    <lineage>
        <taxon>Bacteria</taxon>
        <taxon>Bacillati</taxon>
        <taxon>Bacillota</taxon>
        <taxon>Bacilli</taxon>
        <taxon>Lactobacillales</taxon>
        <taxon>Enterococcaceae</taxon>
        <taxon>Enterococcus</taxon>
    </lineage>
</organism>